<dbReference type="GO" id="GO:0006310">
    <property type="term" value="P:DNA recombination"/>
    <property type="evidence" value="ECO:0007669"/>
    <property type="project" value="UniProtKB-KW"/>
</dbReference>
<dbReference type="RefSeq" id="WP_089145198.1">
    <property type="nucleotide sequence ID" value="NZ_LUGD01000001.1"/>
</dbReference>
<evidence type="ECO:0000256" key="4">
    <source>
        <dbReference type="ARBA" id="ARBA00023172"/>
    </source>
</evidence>
<dbReference type="CDD" id="cd01189">
    <property type="entry name" value="INT_ICEBs1_C_like"/>
    <property type="match status" value="1"/>
</dbReference>
<dbReference type="InterPro" id="IPR013762">
    <property type="entry name" value="Integrase-like_cat_sf"/>
</dbReference>
<dbReference type="Pfam" id="PF14657">
    <property type="entry name" value="Arm-DNA-bind_4"/>
    <property type="match status" value="1"/>
</dbReference>
<dbReference type="AlphaFoldDB" id="A0A231PTQ2"/>
<name>A0A231PTQ2_9LACO</name>
<evidence type="ECO:0000259" key="5">
    <source>
        <dbReference type="PROSITE" id="PS51898"/>
    </source>
</evidence>
<dbReference type="Proteomes" id="UP000215261">
    <property type="component" value="Unassembled WGS sequence"/>
</dbReference>
<comment type="similarity">
    <text evidence="1">Belongs to the 'phage' integrase family.</text>
</comment>
<keyword evidence="2" id="KW-0229">DNA integration</keyword>
<dbReference type="PANTHER" id="PTHR30349">
    <property type="entry name" value="PHAGE INTEGRASE-RELATED"/>
    <property type="match status" value="1"/>
</dbReference>
<accession>A0A231PTQ2</accession>
<dbReference type="InterPro" id="IPR004107">
    <property type="entry name" value="Integrase_SAM-like_N"/>
</dbReference>
<gene>
    <name evidence="6" type="ORF">AYP69_03320</name>
</gene>
<dbReference type="Gene3D" id="1.10.443.10">
    <property type="entry name" value="Intergrase catalytic core"/>
    <property type="match status" value="1"/>
</dbReference>
<dbReference type="InterPro" id="IPR011010">
    <property type="entry name" value="DNA_brk_join_enz"/>
</dbReference>
<keyword evidence="4" id="KW-0233">DNA recombination</keyword>
<feature type="domain" description="Tyr recombinase" evidence="5">
    <location>
        <begin position="173"/>
        <end position="377"/>
    </location>
</feature>
<dbReference type="Gene3D" id="1.10.150.130">
    <property type="match status" value="1"/>
</dbReference>
<evidence type="ECO:0000256" key="1">
    <source>
        <dbReference type="ARBA" id="ARBA00008857"/>
    </source>
</evidence>
<dbReference type="InterPro" id="IPR010998">
    <property type="entry name" value="Integrase_recombinase_N"/>
</dbReference>
<organism evidence="6 7">
    <name type="scientific">Ligilactobacillus agilis</name>
    <dbReference type="NCBI Taxonomy" id="1601"/>
    <lineage>
        <taxon>Bacteria</taxon>
        <taxon>Bacillati</taxon>
        <taxon>Bacillota</taxon>
        <taxon>Bacilli</taxon>
        <taxon>Lactobacillales</taxon>
        <taxon>Lactobacillaceae</taxon>
        <taxon>Ligilactobacillus</taxon>
    </lineage>
</organism>
<dbReference type="GO" id="GO:0003677">
    <property type="term" value="F:DNA binding"/>
    <property type="evidence" value="ECO:0007669"/>
    <property type="project" value="UniProtKB-KW"/>
</dbReference>
<dbReference type="InterPro" id="IPR050090">
    <property type="entry name" value="Tyrosine_recombinase_XerCD"/>
</dbReference>
<evidence type="ECO:0000256" key="3">
    <source>
        <dbReference type="ARBA" id="ARBA00023125"/>
    </source>
</evidence>
<evidence type="ECO:0000256" key="2">
    <source>
        <dbReference type="ARBA" id="ARBA00022908"/>
    </source>
</evidence>
<dbReference type="PANTHER" id="PTHR30349:SF64">
    <property type="entry name" value="PROPHAGE INTEGRASE INTD-RELATED"/>
    <property type="match status" value="1"/>
</dbReference>
<keyword evidence="3" id="KW-0238">DNA-binding</keyword>
<protein>
    <recommendedName>
        <fullName evidence="5">Tyr recombinase domain-containing protein</fullName>
    </recommendedName>
</protein>
<evidence type="ECO:0000313" key="6">
    <source>
        <dbReference type="EMBL" id="OXS41012.1"/>
    </source>
</evidence>
<dbReference type="EMBL" id="LUGO01000035">
    <property type="protein sequence ID" value="OXS41012.1"/>
    <property type="molecule type" value="Genomic_DNA"/>
</dbReference>
<sequence length="385" mass="44300">MATIKSYRSKGKTKYMFKVYLGTDPSTGKRIDTTRRGFSSAREAKQALTQLKAEYDAGKFKTKNQDITLGELFKMWWLVYEPSVKMTTANNKYRHYQNHFEQYNNLKVSKLTTLWAQDVVNELASEYKSYKSILAALKLVIGYGLRLELIEKDPFALVIYPKELESSKKVTKIKNNFYSKPELNLFLSRAKAAANPVFYPFFRLLAYSGIRSGEIMALTWNDLDFAENKLSISKTVVHDATRGVNLITNPKTKKSTRVIFLDEETMCALKDWKTIQARWLLSKGINALSGAQLIFPKRNNELAGTTLANSRLYTFYRQNPDLRRITIHGFRHTHATLLLEAGLNVKDVQERLGHKNIQITLDTYSHVTQQKKQETVTKFANYLES</sequence>
<evidence type="ECO:0000313" key="7">
    <source>
        <dbReference type="Proteomes" id="UP000215261"/>
    </source>
</evidence>
<dbReference type="InterPro" id="IPR028259">
    <property type="entry name" value="AP2-like_int_N"/>
</dbReference>
<dbReference type="InterPro" id="IPR002104">
    <property type="entry name" value="Integrase_catalytic"/>
</dbReference>
<dbReference type="Pfam" id="PF14659">
    <property type="entry name" value="Phage_int_SAM_3"/>
    <property type="match status" value="1"/>
</dbReference>
<dbReference type="GO" id="GO:0015074">
    <property type="term" value="P:DNA integration"/>
    <property type="evidence" value="ECO:0007669"/>
    <property type="project" value="UniProtKB-KW"/>
</dbReference>
<dbReference type="Pfam" id="PF00589">
    <property type="entry name" value="Phage_integrase"/>
    <property type="match status" value="1"/>
</dbReference>
<dbReference type="PROSITE" id="PS51898">
    <property type="entry name" value="TYR_RECOMBINASE"/>
    <property type="match status" value="1"/>
</dbReference>
<comment type="caution">
    <text evidence="6">The sequence shown here is derived from an EMBL/GenBank/DDBJ whole genome shotgun (WGS) entry which is preliminary data.</text>
</comment>
<dbReference type="SUPFAM" id="SSF56349">
    <property type="entry name" value="DNA breaking-rejoining enzymes"/>
    <property type="match status" value="1"/>
</dbReference>
<proteinExistence type="inferred from homology"/>
<reference evidence="6 7" key="1">
    <citation type="submission" date="2016-03" db="EMBL/GenBank/DDBJ databases">
        <title>Sequencing of Lactobacillus Species from Commercial Turkeys.</title>
        <authorList>
            <person name="Johnson T.J."/>
            <person name="Youmans B.P."/>
            <person name="Case K.A."/>
        </authorList>
    </citation>
    <scope>NUCLEOTIDE SEQUENCE [LARGE SCALE GENOMIC DNA]</scope>
    <source>
        <strain evidence="6 7">UMNLA1</strain>
    </source>
</reference>